<evidence type="ECO:0000313" key="1">
    <source>
        <dbReference type="EMBL" id="KAJ3536954.1"/>
    </source>
</evidence>
<proteinExistence type="predicted"/>
<accession>A0ACC1SCU9</accession>
<protein>
    <submittedName>
        <fullName evidence="1">Uncharacterized protein</fullName>
    </submittedName>
</protein>
<reference evidence="1" key="1">
    <citation type="submission" date="2022-08" db="EMBL/GenBank/DDBJ databases">
        <title>Genome Sequence of Fusarium decemcellulare.</title>
        <authorList>
            <person name="Buettner E."/>
        </authorList>
    </citation>
    <scope>NUCLEOTIDE SEQUENCE</scope>
    <source>
        <strain evidence="1">Babe19</strain>
    </source>
</reference>
<gene>
    <name evidence="1" type="ORF">NM208_g6506</name>
</gene>
<organism evidence="1 2">
    <name type="scientific">Fusarium decemcellulare</name>
    <dbReference type="NCBI Taxonomy" id="57161"/>
    <lineage>
        <taxon>Eukaryota</taxon>
        <taxon>Fungi</taxon>
        <taxon>Dikarya</taxon>
        <taxon>Ascomycota</taxon>
        <taxon>Pezizomycotina</taxon>
        <taxon>Sordariomycetes</taxon>
        <taxon>Hypocreomycetidae</taxon>
        <taxon>Hypocreales</taxon>
        <taxon>Nectriaceae</taxon>
        <taxon>Fusarium</taxon>
        <taxon>Fusarium decemcellulare species complex</taxon>
    </lineage>
</organism>
<evidence type="ECO:0000313" key="2">
    <source>
        <dbReference type="Proteomes" id="UP001148629"/>
    </source>
</evidence>
<dbReference type="Proteomes" id="UP001148629">
    <property type="component" value="Unassembled WGS sequence"/>
</dbReference>
<name>A0ACC1SCU9_9HYPO</name>
<dbReference type="EMBL" id="JANRMS010000608">
    <property type="protein sequence ID" value="KAJ3536954.1"/>
    <property type="molecule type" value="Genomic_DNA"/>
</dbReference>
<keyword evidence="2" id="KW-1185">Reference proteome</keyword>
<sequence length="338" mass="38677">MTQDPLLEPCFSSSAPSAQAKKRFIQELWPRSGHSAENTGDLDPYFDYLRCECHPSFEHQHVVTTLRDIISIVDKLRGYPDATFAQVRTLLQPIWPRATQRSLAFSIELSARLWTMVKVRHLMPADPYQRQTSIPWPDSVSLRAILRRHFTGQATTSTAKFSEYLTFYDIETMAGISVEWTNNLATHLTMKGSVIYVFHCLSALRRMRESTTTSLFLPHDLLDETLATIALLAPLGKDSCCAWLADEIRRGVVDKSIVHRDGASLDKARYVFWQERLSVIEETFDKSKPTNISQWWYDRRDMQQWWTIWLVITGLALTLLFGFVQCVTGVLQVTGPSG</sequence>
<comment type="caution">
    <text evidence="1">The sequence shown here is derived from an EMBL/GenBank/DDBJ whole genome shotgun (WGS) entry which is preliminary data.</text>
</comment>